<protein>
    <submittedName>
        <fullName evidence="4">Uncharacterized protein</fullName>
    </submittedName>
</protein>
<dbReference type="SUPFAM" id="SSF56349">
    <property type="entry name" value="DNA breaking-rejoining enzymes"/>
    <property type="match status" value="1"/>
</dbReference>
<reference evidence="4" key="1">
    <citation type="submission" date="2021-02" db="EMBL/GenBank/DDBJ databases">
        <authorList>
            <person name="Dougan E. K."/>
            <person name="Rhodes N."/>
            <person name="Thang M."/>
            <person name="Chan C."/>
        </authorList>
    </citation>
    <scope>NUCLEOTIDE SEQUENCE</scope>
</reference>
<keyword evidence="1" id="KW-0175">Coiled coil</keyword>
<feature type="region of interest" description="Disordered" evidence="2">
    <location>
        <begin position="1331"/>
        <end position="1353"/>
    </location>
</feature>
<gene>
    <name evidence="4" type="ORF">SNEC2469_LOCUS32516</name>
</gene>
<proteinExistence type="predicted"/>
<feature type="chain" id="PRO_5032606129" evidence="3">
    <location>
        <begin position="22"/>
        <end position="1621"/>
    </location>
</feature>
<evidence type="ECO:0000256" key="1">
    <source>
        <dbReference type="SAM" id="Coils"/>
    </source>
</evidence>
<feature type="compositionally biased region" description="Low complexity" evidence="2">
    <location>
        <begin position="541"/>
        <end position="557"/>
    </location>
</feature>
<evidence type="ECO:0000313" key="5">
    <source>
        <dbReference type="Proteomes" id="UP000601435"/>
    </source>
</evidence>
<name>A0A813C3I6_9DINO</name>
<dbReference type="OrthoDB" id="419225at2759"/>
<evidence type="ECO:0000313" key="4">
    <source>
        <dbReference type="EMBL" id="CAE7932563.1"/>
    </source>
</evidence>
<dbReference type="InterPro" id="IPR029063">
    <property type="entry name" value="SAM-dependent_MTases_sf"/>
</dbReference>
<feature type="signal peptide" evidence="3">
    <location>
        <begin position="1"/>
        <end position="21"/>
    </location>
</feature>
<dbReference type="InterPro" id="IPR011010">
    <property type="entry name" value="DNA_brk_join_enz"/>
</dbReference>
<feature type="region of interest" description="Disordered" evidence="2">
    <location>
        <begin position="522"/>
        <end position="563"/>
    </location>
</feature>
<dbReference type="GO" id="GO:0003677">
    <property type="term" value="F:DNA binding"/>
    <property type="evidence" value="ECO:0007669"/>
    <property type="project" value="InterPro"/>
</dbReference>
<evidence type="ECO:0000256" key="2">
    <source>
        <dbReference type="SAM" id="MobiDB-lite"/>
    </source>
</evidence>
<sequence>MTPDSELFGSMSRALLGLALAQPWSWCLDWISGVAGLRGTSRLHIPAPFMSLGSRVAALEREVAELRAAVARLAAQLEDSEASSFDLVPASPGVPGPSVRHSVLPRLLNLLPRRRRLQRDRAVPPTVPERRTQGFGDCKQLVKVGSDLGLSVCIGLPARGDYDGDPVTARDALAAGDEAITVQALVVREVEGKLVLAVAAAEVAACSADDRGAAVEGFALRVWFGLVEPAAESALEISEEPASVSFGNLPGGGPAFPFVPALVAAVNDSYAFASAESAEPGSLGCSARSSGATPVQLASCTGSLDPSVAAAAKAAGVPPATLAEFESPKQRFWRRKMGTALPTLSGLPGQSSKAETSQAELFATAMFRMMEGYSPGQAAKGSALDRALDGVGGGTGEVAGLPSGRRNASARRALREALITSPADISSVIERLMQEDMASSVVGVGMVQQTSARAWLEHRSRVGPFPTAMNLAWCAAGALDALKAGLVEQTRARLNVMLMVIDQEHSSSSSSSLAYSREQMDFSERRQKLQKGQAANTNQETPAETADGAAATPARPARVPGDRAPSFSVPGLLNSLPRLLLSKAGLFARFLRNMFDEGLQPASTPSVWPCPLPYPEVFRRPCGHDSWKLILLNLCVAVLSWLYLGKPVSCPREIRAGAKLNRCQAETVKRLRAALFGDFFPLKFSAGDLGRRAAKVEGHCEVLGALARAASSLASAFGGYLGPTSLASSVAAQPAAAVGTLPGLPATNARPIQAEERLLLHRALADSERVVISTHPPGRESFGAGLFCVPKSAEKDRWILDARPANCLEKACSRWTRTLASACAVSSVILAPEEALLIAGADLKDCFYQFVAPPGRIRRNLLNDSLSHEEAAFVFRVPVSAFSAGPARVHVAFSSLAMGDSSACEFAQCAHLGVCLRGRAVPPGELLVHAVAPPRGLLSVGLVIDDLIFLERALATDLPDIRAKRTKPVGRARLEAALEAYRKAPLTVSEDKVFSDATKGSFWGVTVHGESGWVRPNPERLWPLVLITSRVLQLGLCTAQLLESLVGSWLSVFLLRRRLLASMVHVFTAVRGLKPLGSATRACLSNFPCRQFVCKGGLPDLSRPGALDLFCGAGGVARALLRHGCPWVLTFDLHRAASEDLTDPVLQRCLLSLVKDGAFLVVGASPPCSSFSRATATPTRSAAQPEGLDHLAPTAFAKVARDNRWSVWLLQVKAAAAEAGARYWFENPDLSFLWRMPGWETVRVPLAQENQDSNEYFVGWCAAPVPRGRPPQTSRLLESHRKPCTLVARHFPRGLCELLALSLCAGAGWTEDRALDPSACAKLPLNCRIGEASHPGPRQPSRRPPVPGGLSGAPLHSATSSRLGFLAWAAFLKWVHGHVLSSDPVSSFVVCPPLLAMALRAYGDFLYQTGGSLQNFRYTMVAAQRLTWGMKGQLGPAWEMVSRAAGGASYTCERWIGEVIKTRRRSLLLPSDHMGGFCAIFVKLERPKTAGRGGPRTQHLRVDFSTAVELVSCAVAGLDWDDPVYPFGPAVYRRRWDMLLGLLGLDRCELTPGGLRGGGAVWAYHHGTAIADIQWRMRLKHQHTLVHYLQEVAALNALLDAGADSRVRLRQVAELFPFVGA</sequence>
<dbReference type="SUPFAM" id="SSF53335">
    <property type="entry name" value="S-adenosyl-L-methionine-dependent methyltransferases"/>
    <property type="match status" value="1"/>
</dbReference>
<keyword evidence="5" id="KW-1185">Reference proteome</keyword>
<evidence type="ECO:0000256" key="3">
    <source>
        <dbReference type="SAM" id="SignalP"/>
    </source>
</evidence>
<feature type="coiled-coil region" evidence="1">
    <location>
        <begin position="49"/>
        <end position="83"/>
    </location>
</feature>
<dbReference type="EMBL" id="CAJNJA010082387">
    <property type="protein sequence ID" value="CAE7932563.1"/>
    <property type="molecule type" value="Genomic_DNA"/>
</dbReference>
<dbReference type="Proteomes" id="UP000601435">
    <property type="component" value="Unassembled WGS sequence"/>
</dbReference>
<comment type="caution">
    <text evidence="4">The sequence shown here is derived from an EMBL/GenBank/DDBJ whole genome shotgun (WGS) entry which is preliminary data.</text>
</comment>
<accession>A0A813C3I6</accession>
<keyword evidence="3" id="KW-0732">Signal</keyword>
<organism evidence="4 5">
    <name type="scientific">Symbiodinium necroappetens</name>
    <dbReference type="NCBI Taxonomy" id="1628268"/>
    <lineage>
        <taxon>Eukaryota</taxon>
        <taxon>Sar</taxon>
        <taxon>Alveolata</taxon>
        <taxon>Dinophyceae</taxon>
        <taxon>Suessiales</taxon>
        <taxon>Symbiodiniaceae</taxon>
        <taxon>Symbiodinium</taxon>
    </lineage>
</organism>